<name>A0AAJ1T1G4_9BACI</name>
<dbReference type="EMBL" id="JAUSUC010000087">
    <property type="protein sequence ID" value="MDQ0216848.1"/>
    <property type="molecule type" value="Genomic_DNA"/>
</dbReference>
<gene>
    <name evidence="2" type="ORF">J2S13_003346</name>
</gene>
<reference evidence="2" key="1">
    <citation type="submission" date="2023-07" db="EMBL/GenBank/DDBJ databases">
        <title>Genomic Encyclopedia of Type Strains, Phase IV (KMG-IV): sequencing the most valuable type-strain genomes for metagenomic binning, comparative biology and taxonomic classification.</title>
        <authorList>
            <person name="Goeker M."/>
        </authorList>
    </citation>
    <scope>NUCLEOTIDE SEQUENCE</scope>
    <source>
        <strain evidence="2">DSM 23947</strain>
    </source>
</reference>
<evidence type="ECO:0000256" key="1">
    <source>
        <dbReference type="SAM" id="Phobius"/>
    </source>
</evidence>
<keyword evidence="1" id="KW-0472">Membrane</keyword>
<keyword evidence="1" id="KW-1133">Transmembrane helix</keyword>
<dbReference type="AlphaFoldDB" id="A0AAJ1T1G4"/>
<accession>A0AAJ1T1G4</accession>
<keyword evidence="1" id="KW-0812">Transmembrane</keyword>
<feature type="transmembrane region" description="Helical" evidence="1">
    <location>
        <begin position="21"/>
        <end position="38"/>
    </location>
</feature>
<comment type="caution">
    <text evidence="2">The sequence shown here is derived from an EMBL/GenBank/DDBJ whole genome shotgun (WGS) entry which is preliminary data.</text>
</comment>
<proteinExistence type="predicted"/>
<evidence type="ECO:0000313" key="3">
    <source>
        <dbReference type="Proteomes" id="UP001237207"/>
    </source>
</evidence>
<keyword evidence="3" id="KW-1185">Reference proteome</keyword>
<organism evidence="2 3">
    <name type="scientific">Oikeobacillus pervagus</name>
    <dbReference type="NCBI Taxonomy" id="1325931"/>
    <lineage>
        <taxon>Bacteria</taxon>
        <taxon>Bacillati</taxon>
        <taxon>Bacillota</taxon>
        <taxon>Bacilli</taxon>
        <taxon>Bacillales</taxon>
        <taxon>Bacillaceae</taxon>
        <taxon>Oikeobacillus</taxon>
    </lineage>
</organism>
<sequence length="43" mass="5010">MKSLIEKFLSRDAVENLVINTTGKITMLMIGLMIGYYLKNWLF</sequence>
<dbReference type="RefSeq" id="WP_307258932.1">
    <property type="nucleotide sequence ID" value="NZ_JAUSUC010000087.1"/>
</dbReference>
<dbReference type="Proteomes" id="UP001237207">
    <property type="component" value="Unassembled WGS sequence"/>
</dbReference>
<protein>
    <submittedName>
        <fullName evidence="2">Uncharacterized protein</fullName>
    </submittedName>
</protein>
<evidence type="ECO:0000313" key="2">
    <source>
        <dbReference type="EMBL" id="MDQ0216848.1"/>
    </source>
</evidence>